<dbReference type="GO" id="GO:0016020">
    <property type="term" value="C:membrane"/>
    <property type="evidence" value="ECO:0007669"/>
    <property type="project" value="TreeGrafter"/>
</dbReference>
<name>A0A0P1FBF5_9RHOB</name>
<gene>
    <name evidence="9" type="ORF">SHM7688_03314</name>
</gene>
<feature type="chain" id="PRO_5006062456" evidence="7">
    <location>
        <begin position="23"/>
        <end position="272"/>
    </location>
</feature>
<keyword evidence="7" id="KW-0732">Signal</keyword>
<dbReference type="Proteomes" id="UP000054823">
    <property type="component" value="Unassembled WGS sequence"/>
</dbReference>
<feature type="domain" description="Peptidase M48" evidence="8">
    <location>
        <begin position="93"/>
        <end position="258"/>
    </location>
</feature>
<evidence type="ECO:0000313" key="10">
    <source>
        <dbReference type="Proteomes" id="UP000054823"/>
    </source>
</evidence>
<evidence type="ECO:0000256" key="1">
    <source>
        <dbReference type="ARBA" id="ARBA00022670"/>
    </source>
</evidence>
<dbReference type="EMBL" id="CYPW01000032">
    <property type="protein sequence ID" value="CUH53845.1"/>
    <property type="molecule type" value="Genomic_DNA"/>
</dbReference>
<sequence>MTKRKLAAVWLATALLAVTSCGTTYELPSISAEQTSRAKQLFAEGQAQTARAPMSTSAAERRFNRVRAKIVPTGRAVCEAATADRGDFECNVTVEIDREMKSRNAYFTYEKSGPVIRLSMPLLQDSANDDEVAFVMGHEYGHLIGRHIDKQQQQALAGALILGTLAAAAGASNGNSYDPLLVESSMALGAAAGGMAYSQAYELESDTLGTRIAYMAGYDPVAGARYFARPEGDRLDTGKLSFWGTHPPDEKRVATVLATVSQIEAQQALQKK</sequence>
<dbReference type="PANTHER" id="PTHR22726">
    <property type="entry name" value="METALLOENDOPEPTIDASE OMA1"/>
    <property type="match status" value="1"/>
</dbReference>
<keyword evidence="4 6" id="KW-0862">Zinc</keyword>
<dbReference type="Gene3D" id="3.30.2010.10">
    <property type="entry name" value="Metalloproteases ('zincins'), catalytic domain"/>
    <property type="match status" value="1"/>
</dbReference>
<keyword evidence="3 6" id="KW-0378">Hydrolase</keyword>
<reference evidence="9 10" key="1">
    <citation type="submission" date="2015-09" db="EMBL/GenBank/DDBJ databases">
        <authorList>
            <consortium name="Swine Surveillance"/>
        </authorList>
    </citation>
    <scope>NUCLEOTIDE SEQUENCE [LARGE SCALE GENOMIC DNA]</scope>
    <source>
        <strain evidence="9 10">CECT 7688</strain>
    </source>
</reference>
<dbReference type="InterPro" id="IPR051156">
    <property type="entry name" value="Mito/Outer_Membr_Metalloprot"/>
</dbReference>
<comment type="cofactor">
    <cofactor evidence="6">
        <name>Zn(2+)</name>
        <dbReference type="ChEBI" id="CHEBI:29105"/>
    </cofactor>
    <text evidence="6">Binds 1 zinc ion per subunit.</text>
</comment>
<dbReference type="STRING" id="321267.SHM7688_03314"/>
<evidence type="ECO:0000256" key="3">
    <source>
        <dbReference type="ARBA" id="ARBA00022801"/>
    </source>
</evidence>
<organism evidence="9 10">
    <name type="scientific">Shimia marina</name>
    <dbReference type="NCBI Taxonomy" id="321267"/>
    <lineage>
        <taxon>Bacteria</taxon>
        <taxon>Pseudomonadati</taxon>
        <taxon>Pseudomonadota</taxon>
        <taxon>Alphaproteobacteria</taxon>
        <taxon>Rhodobacterales</taxon>
        <taxon>Roseobacteraceae</taxon>
    </lineage>
</organism>
<keyword evidence="1 6" id="KW-0645">Protease</keyword>
<keyword evidence="5 6" id="KW-0482">Metalloprotease</keyword>
<dbReference type="PROSITE" id="PS51257">
    <property type="entry name" value="PROKAR_LIPOPROTEIN"/>
    <property type="match status" value="1"/>
</dbReference>
<protein>
    <submittedName>
        <fullName evidence="9">Putative Zn-dependent protease</fullName>
    </submittedName>
</protein>
<evidence type="ECO:0000313" key="9">
    <source>
        <dbReference type="EMBL" id="CUH53845.1"/>
    </source>
</evidence>
<feature type="signal peptide" evidence="7">
    <location>
        <begin position="1"/>
        <end position="22"/>
    </location>
</feature>
<dbReference type="GO" id="GO:0051603">
    <property type="term" value="P:proteolysis involved in protein catabolic process"/>
    <property type="evidence" value="ECO:0007669"/>
    <property type="project" value="TreeGrafter"/>
</dbReference>
<dbReference type="RefSeq" id="WP_223229240.1">
    <property type="nucleotide sequence ID" value="NZ_CYPW01000032.1"/>
</dbReference>
<accession>A0A0P1FBF5</accession>
<dbReference type="PANTHER" id="PTHR22726:SF1">
    <property type="entry name" value="METALLOENDOPEPTIDASE OMA1, MITOCHONDRIAL"/>
    <property type="match status" value="1"/>
</dbReference>
<dbReference type="InterPro" id="IPR001915">
    <property type="entry name" value="Peptidase_M48"/>
</dbReference>
<comment type="similarity">
    <text evidence="6">Belongs to the peptidase M48 family.</text>
</comment>
<evidence type="ECO:0000259" key="8">
    <source>
        <dbReference type="Pfam" id="PF01435"/>
    </source>
</evidence>
<dbReference type="GO" id="GO:0046872">
    <property type="term" value="F:metal ion binding"/>
    <property type="evidence" value="ECO:0007669"/>
    <property type="project" value="UniProtKB-KW"/>
</dbReference>
<evidence type="ECO:0000256" key="7">
    <source>
        <dbReference type="SAM" id="SignalP"/>
    </source>
</evidence>
<keyword evidence="10" id="KW-1185">Reference proteome</keyword>
<evidence type="ECO:0000256" key="6">
    <source>
        <dbReference type="RuleBase" id="RU003983"/>
    </source>
</evidence>
<dbReference type="AlphaFoldDB" id="A0A0P1FBF5"/>
<evidence type="ECO:0000256" key="2">
    <source>
        <dbReference type="ARBA" id="ARBA00022723"/>
    </source>
</evidence>
<evidence type="ECO:0000256" key="5">
    <source>
        <dbReference type="ARBA" id="ARBA00023049"/>
    </source>
</evidence>
<proteinExistence type="inferred from homology"/>
<dbReference type="CDD" id="cd07324">
    <property type="entry name" value="M48C_Oma1-like"/>
    <property type="match status" value="1"/>
</dbReference>
<dbReference type="GO" id="GO:0004222">
    <property type="term" value="F:metalloendopeptidase activity"/>
    <property type="evidence" value="ECO:0007669"/>
    <property type="project" value="InterPro"/>
</dbReference>
<evidence type="ECO:0000256" key="4">
    <source>
        <dbReference type="ARBA" id="ARBA00022833"/>
    </source>
</evidence>
<keyword evidence="2" id="KW-0479">Metal-binding</keyword>
<dbReference type="Pfam" id="PF01435">
    <property type="entry name" value="Peptidase_M48"/>
    <property type="match status" value="1"/>
</dbReference>